<evidence type="ECO:0000313" key="2">
    <source>
        <dbReference type="Proteomes" id="UP001164250"/>
    </source>
</evidence>
<comment type="caution">
    <text evidence="1">The sequence shown here is derived from an EMBL/GenBank/DDBJ whole genome shotgun (WGS) entry which is preliminary data.</text>
</comment>
<evidence type="ECO:0000313" key="1">
    <source>
        <dbReference type="EMBL" id="KAJ0076154.1"/>
    </source>
</evidence>
<dbReference type="EMBL" id="CM047910">
    <property type="protein sequence ID" value="KAJ0076154.1"/>
    <property type="molecule type" value="Genomic_DNA"/>
</dbReference>
<reference evidence="2" key="1">
    <citation type="journal article" date="2023" name="G3 (Bethesda)">
        <title>Genome assembly and association tests identify interacting loci associated with vigor, precocity, and sex in interspecific pistachio rootstocks.</title>
        <authorList>
            <person name="Palmer W."/>
            <person name="Jacygrad E."/>
            <person name="Sagayaradj S."/>
            <person name="Cavanaugh K."/>
            <person name="Han R."/>
            <person name="Bertier L."/>
            <person name="Beede B."/>
            <person name="Kafkas S."/>
            <person name="Golino D."/>
            <person name="Preece J."/>
            <person name="Michelmore R."/>
        </authorList>
    </citation>
    <scope>NUCLEOTIDE SEQUENCE [LARGE SCALE GENOMIC DNA]</scope>
</reference>
<dbReference type="Proteomes" id="UP001164250">
    <property type="component" value="Chromosome 15"/>
</dbReference>
<proteinExistence type="predicted"/>
<gene>
    <name evidence="1" type="ORF">Patl1_33752</name>
</gene>
<keyword evidence="2" id="KW-1185">Reference proteome</keyword>
<name>A0ACC0ZU85_9ROSI</name>
<protein>
    <submittedName>
        <fullName evidence="1">Uncharacterized protein</fullName>
    </submittedName>
</protein>
<organism evidence="1 2">
    <name type="scientific">Pistacia atlantica</name>
    <dbReference type="NCBI Taxonomy" id="434234"/>
    <lineage>
        <taxon>Eukaryota</taxon>
        <taxon>Viridiplantae</taxon>
        <taxon>Streptophyta</taxon>
        <taxon>Embryophyta</taxon>
        <taxon>Tracheophyta</taxon>
        <taxon>Spermatophyta</taxon>
        <taxon>Magnoliopsida</taxon>
        <taxon>eudicotyledons</taxon>
        <taxon>Gunneridae</taxon>
        <taxon>Pentapetalae</taxon>
        <taxon>rosids</taxon>
        <taxon>malvids</taxon>
        <taxon>Sapindales</taxon>
        <taxon>Anacardiaceae</taxon>
        <taxon>Pistacia</taxon>
    </lineage>
</organism>
<sequence length="1136" mass="130637">MAAYITILHVREKLKKLVYGEAKFHPLLPQLYQFIYKLSDVEEVLQNDSSGILNPEFMEALYMLEDAIDKFHVTASIQKEKAKTRFLIQLKNLLGNLNKKPILKQFLFQSISFSQAEEPDQISNGYSDKKSKTSPSEDGMEELQELILSGEASPFQISVVEYDSKRKPLLKIYKDENVKKHFECRAWVRVPQEFDKRLLFRKIFKQVTEKSEGMEEHSDSLQQDLHDFLIEKRYLVVLTDVRTLDLWEIIKFALPSSSNGSRVIFSFPEADAERYPDIRFFGRELSLYARSKDVGAGIPSIDEHESQAPVKIEREISAEEVSVAIGEKVHAEEAPIAIEKKVPAEEAPVDIKIEVSETLKEALAYLNKETDIIGIRKDKILELAKLTLLPSDKNLHIAVVGEVGSGKTAVVRTVYENTYIQQNFNCRAWISISHDYDERDILIEIWKQFTEDSSAEKLSPDENLEAKLTDYLSQKRFLLVLDNLHLPAAWYDLQKICSPGLSNGSRVIITTSDAFLARVFSPSISILELKTLNADDSWTLLLKKLGGDKTLADQASDLKEKFWKCCRGQPLAIHVLGGLLCGTKEDMDSFKWFTMIEQIMTGEIIKERSVEDTDKQEEASGEDEYTEQRTSWEKEDIKDIWTLSYKYLPPRLKAFVNYLYLFPKSDEIPVRRLFHLWIAEGLREGTEDQVESDFHELVQRNMIEVTKRRLDDTPKTCCVPHTLYNIFIKKVENMEFFYLHKGMDSSNVSCIRRLAEHCDIQDNTPTDDWIKNLHSYISCNTRKGRETSEGVGNFLNNRVIKTGSQVLRVLDLEGVYKPVLPKLLGKLLLLRHISLRKTFVDSIPTSVGDLPCLEIIDVKNTNITTLPKGILEAKQLRHLYLNEISFPLSTLKSLKHGSLTKVLTLWGLFIGKNECPKLEWWNERKCLRKVGLTAHKESFEIITTWILELTSLRSLRLRSIDDNDEPSDLNLGSLENHQQLKEMYLVGKLQKLIKPPPNLRILTLSVTRLNEDPIATLGQLKQLKVLRLFADSYQGKQMTCKKDDFPELCVLKLWMLKELRVWKIEKQAMPVLKSLELRHCHKLMKIEGLKNVTSLKELTLINMKEDFVAQIKQSIDKKVTITPSTGKQNIVNIRLD</sequence>
<accession>A0ACC0ZU85</accession>